<keyword evidence="3" id="KW-1185">Reference proteome</keyword>
<dbReference type="GeneID" id="30911489"/>
<dbReference type="VEuPathDB" id="PlasmoDB:PCOAH_00047580"/>
<keyword evidence="1" id="KW-1133">Transmembrane helix</keyword>
<accession>A0A1B1E569</accession>
<dbReference type="Pfam" id="PF09688">
    <property type="entry name" value="Wx5_PLAF3D7"/>
    <property type="match status" value="1"/>
</dbReference>
<dbReference type="EMBL" id="CP016250">
    <property type="protein sequence ID" value="ANQ10146.1"/>
    <property type="molecule type" value="Genomic_DNA"/>
</dbReference>
<name>A0A1B1E569_9APIC</name>
<evidence type="ECO:0000256" key="1">
    <source>
        <dbReference type="SAM" id="Phobius"/>
    </source>
</evidence>
<protein>
    <submittedName>
        <fullName evidence="2">Uncharacterized protein</fullName>
    </submittedName>
</protein>
<evidence type="ECO:0000313" key="2">
    <source>
        <dbReference type="EMBL" id="ANQ10146.1"/>
    </source>
</evidence>
<dbReference type="KEGG" id="pcot:PCOAH_00047580"/>
<keyword evidence="1" id="KW-0472">Membrane</keyword>
<organism evidence="2 3">
    <name type="scientific">Plasmodium coatneyi</name>
    <dbReference type="NCBI Taxonomy" id="208452"/>
    <lineage>
        <taxon>Eukaryota</taxon>
        <taxon>Sar</taxon>
        <taxon>Alveolata</taxon>
        <taxon>Apicomplexa</taxon>
        <taxon>Aconoidasida</taxon>
        <taxon>Haemosporida</taxon>
        <taxon>Plasmodiidae</taxon>
        <taxon>Plasmodium</taxon>
    </lineage>
</organism>
<keyword evidence="1" id="KW-0812">Transmembrane</keyword>
<evidence type="ECO:0000313" key="3">
    <source>
        <dbReference type="Proteomes" id="UP000092716"/>
    </source>
</evidence>
<dbReference type="NCBIfam" id="TIGR01609">
    <property type="entry name" value="PF_unchar_267"/>
    <property type="match status" value="1"/>
</dbReference>
<dbReference type="Proteomes" id="UP000092716">
    <property type="component" value="Chromosome 12"/>
</dbReference>
<sequence length="247" mass="29210">MKRCNSLLDVNSKRSSASNRVRNMSTLKSSMSPIKSRNKNITKNAVTFFANIIYLSLLLCIFQGSLDYRDVNKFSTKCTKPFNGKATGITFRRNLAQVYGENVPEMPEENVLEPEDAATQTFEHYNSNYPPEEEEFDDTENLDELIGICEKEFEDILIDITDRFVEFTDDMNHCWCDEMWKTVWCKYVDSVYSSVIKNLNDPTLSLNEKKDIFKFLMEWCQEDFKYFLKFIKEEWDLRDDPEHYLER</sequence>
<feature type="transmembrane region" description="Helical" evidence="1">
    <location>
        <begin position="45"/>
        <end position="66"/>
    </location>
</feature>
<dbReference type="InterPro" id="IPR006496">
    <property type="entry name" value="CHP01606_Plasmodium_spp"/>
</dbReference>
<dbReference type="OrthoDB" id="374683at2759"/>
<gene>
    <name evidence="2" type="ORF">PCOAH_00047580</name>
</gene>
<proteinExistence type="predicted"/>
<dbReference type="AlphaFoldDB" id="A0A1B1E569"/>
<dbReference type="RefSeq" id="XP_019916841.1">
    <property type="nucleotide sequence ID" value="XM_020061541.1"/>
</dbReference>
<reference evidence="3" key="1">
    <citation type="submission" date="2016-06" db="EMBL/GenBank/DDBJ databases">
        <title>First high quality genome sequence of Plasmodium coatneyi using continuous long reads from single molecule, real-time sequencing.</title>
        <authorList>
            <person name="Chien J.-T."/>
            <person name="Pakala S.B."/>
            <person name="Geraldo J.A."/>
            <person name="Lapp S.A."/>
            <person name="Barnwell J.W."/>
            <person name="Kissinger J.C."/>
            <person name="Galinski M.R."/>
            <person name="Humphrey J.C."/>
        </authorList>
    </citation>
    <scope>NUCLEOTIDE SEQUENCE [LARGE SCALE GENOMIC DNA]</scope>
    <source>
        <strain evidence="3">Hackeri</strain>
    </source>
</reference>